<dbReference type="SUPFAM" id="SSF53448">
    <property type="entry name" value="Nucleotide-diphospho-sugar transferases"/>
    <property type="match status" value="1"/>
</dbReference>
<dbReference type="InterPro" id="IPR050834">
    <property type="entry name" value="Glycosyltransf_2"/>
</dbReference>
<dbReference type="Gene3D" id="3.90.550.10">
    <property type="entry name" value="Spore Coat Polysaccharide Biosynthesis Protein SpsA, Chain A"/>
    <property type="match status" value="1"/>
</dbReference>
<reference evidence="3 4" key="1">
    <citation type="submission" date="2020-05" db="EMBL/GenBank/DDBJ databases">
        <title>Genome Sequencing of Type Strains.</title>
        <authorList>
            <person name="Lemaire J.F."/>
            <person name="Inderbitzin P."/>
            <person name="Gregorio O.A."/>
            <person name="Collins S.B."/>
            <person name="Wespe N."/>
            <person name="Knight-Connoni V."/>
        </authorList>
    </citation>
    <scope>NUCLEOTIDE SEQUENCE [LARGE SCALE GENOMIC DNA]</scope>
    <source>
        <strain evidence="3 4">DSM 20512</strain>
    </source>
</reference>
<dbReference type="InterPro" id="IPR029044">
    <property type="entry name" value="Nucleotide-diphossugar_trans"/>
</dbReference>
<feature type="region of interest" description="Disordered" evidence="1">
    <location>
        <begin position="383"/>
        <end position="404"/>
    </location>
</feature>
<organism evidence="3 4">
    <name type="scientific">Curtobacterium citreum</name>
    <dbReference type="NCBI Taxonomy" id="2036"/>
    <lineage>
        <taxon>Bacteria</taxon>
        <taxon>Bacillati</taxon>
        <taxon>Actinomycetota</taxon>
        <taxon>Actinomycetes</taxon>
        <taxon>Micrococcales</taxon>
        <taxon>Microbacteriaceae</taxon>
        <taxon>Curtobacterium</taxon>
    </lineage>
</organism>
<sequence length="446" mass="46411">MTPSRTSPIASSVLTLRPALPRADEPTWAGAAWVGAVDRPTALAATTVALAGADGFRRARLLVRDGLEIAGSVDVSVTPYGDLDPAELGRALRALPATILPADTGPAPVGRVSVVIGTRDRPEDLRTCLRSVLASTWPDLEVVVADSAPTTSATRDVVASIADPRVTYVLEARPGVARARNAGLAVATGEVVAFTDDDVVVDPDWVTAVAGAFARDADVACVTGLVPSAELRTPTQRWFDERVTWARNTRRRVFRAAEPPADLPLFPFSVGAFGTGANVSLRRSAAVALGGFDDALGVGTPTKGGEDLDVFVRVLSSGAALAVEPSAVVWHRHRSEPAALRAQAVGYGAGLGAWVTKLVLHPRTALAVVRRAVPALRRLGSLGQDDGGRSAGAPGAVGADAPGTARSGAWAADEELRAATVGLRRIELTAALGGPWRYLVSRRARR</sequence>
<protein>
    <submittedName>
        <fullName evidence="3">Glycosyltransferase</fullName>
    </submittedName>
</protein>
<accession>A0A850DMS5</accession>
<dbReference type="PANTHER" id="PTHR43685:SF3">
    <property type="entry name" value="SLR2126 PROTEIN"/>
    <property type="match status" value="1"/>
</dbReference>
<dbReference type="InterPro" id="IPR001173">
    <property type="entry name" value="Glyco_trans_2-like"/>
</dbReference>
<proteinExistence type="predicted"/>
<evidence type="ECO:0000259" key="2">
    <source>
        <dbReference type="Pfam" id="PF00535"/>
    </source>
</evidence>
<feature type="compositionally biased region" description="Low complexity" evidence="1">
    <location>
        <begin position="391"/>
        <end position="404"/>
    </location>
</feature>
<dbReference type="AlphaFoldDB" id="A0A850DMS5"/>
<comment type="caution">
    <text evidence="3">The sequence shown here is derived from an EMBL/GenBank/DDBJ whole genome shotgun (WGS) entry which is preliminary data.</text>
</comment>
<evidence type="ECO:0000256" key="1">
    <source>
        <dbReference type="SAM" id="MobiDB-lite"/>
    </source>
</evidence>
<gene>
    <name evidence="3" type="ORF">HP467_01155</name>
</gene>
<dbReference type="PANTHER" id="PTHR43685">
    <property type="entry name" value="GLYCOSYLTRANSFERASE"/>
    <property type="match status" value="1"/>
</dbReference>
<feature type="domain" description="Glycosyltransferase 2-like" evidence="2">
    <location>
        <begin position="113"/>
        <end position="249"/>
    </location>
</feature>
<keyword evidence="3" id="KW-0808">Transferase</keyword>
<evidence type="ECO:0000313" key="4">
    <source>
        <dbReference type="Proteomes" id="UP000539146"/>
    </source>
</evidence>
<dbReference type="GO" id="GO:0016740">
    <property type="term" value="F:transferase activity"/>
    <property type="evidence" value="ECO:0007669"/>
    <property type="project" value="UniProtKB-KW"/>
</dbReference>
<dbReference type="EMBL" id="JABMCG010000055">
    <property type="protein sequence ID" value="NUU26727.1"/>
    <property type="molecule type" value="Genomic_DNA"/>
</dbReference>
<dbReference type="RefSeq" id="WP_175324934.1">
    <property type="nucleotide sequence ID" value="NZ_BAAAWP010000001.1"/>
</dbReference>
<name>A0A850DMS5_9MICO</name>
<dbReference type="Pfam" id="PF00535">
    <property type="entry name" value="Glycos_transf_2"/>
    <property type="match status" value="1"/>
</dbReference>
<dbReference type="Proteomes" id="UP000539146">
    <property type="component" value="Unassembled WGS sequence"/>
</dbReference>
<evidence type="ECO:0000313" key="3">
    <source>
        <dbReference type="EMBL" id="NUU26727.1"/>
    </source>
</evidence>